<keyword evidence="3" id="KW-1185">Reference proteome</keyword>
<sequence length="295" mass="33320">MPSHVALLVAVMSVKNNPLFSYGLAKYKVSNDISQTIRWKYFFSTNEQPQLFTPGDLVFVSGKYVIEKLEQCITILYASITNNKNPNREVESVEYNSVTGSSAVKMQMMVLYSSQATRFQKYLELLARILRLFEFSKSGQIIIEATDIDYLKTSTLNYNTFENSSMINSSHRSIIDIVADDIESISARTLLKHAESSASSDRQGNVSAFKPTETLVDAGVKIGSCSKEKGKKLHDQPDYIELDDQDDKQDEPDFEDEDGLDDDVRIEDEEHEEDLQPKKQKKSARVNTKGKKITG</sequence>
<organism evidence="2 3">
    <name type="scientific">Gigaspora margarita</name>
    <dbReference type="NCBI Taxonomy" id="4874"/>
    <lineage>
        <taxon>Eukaryota</taxon>
        <taxon>Fungi</taxon>
        <taxon>Fungi incertae sedis</taxon>
        <taxon>Mucoromycota</taxon>
        <taxon>Glomeromycotina</taxon>
        <taxon>Glomeromycetes</taxon>
        <taxon>Diversisporales</taxon>
        <taxon>Gigasporaceae</taxon>
        <taxon>Gigaspora</taxon>
    </lineage>
</organism>
<name>A0ABN7V5F6_GIGMA</name>
<protein>
    <submittedName>
        <fullName evidence="2">18521_t:CDS:1</fullName>
    </submittedName>
</protein>
<evidence type="ECO:0000256" key="1">
    <source>
        <dbReference type="SAM" id="MobiDB-lite"/>
    </source>
</evidence>
<feature type="non-terminal residue" evidence="2">
    <location>
        <position position="295"/>
    </location>
</feature>
<feature type="compositionally biased region" description="Basic residues" evidence="1">
    <location>
        <begin position="278"/>
        <end position="295"/>
    </location>
</feature>
<feature type="region of interest" description="Disordered" evidence="1">
    <location>
        <begin position="228"/>
        <end position="295"/>
    </location>
</feature>
<dbReference type="Proteomes" id="UP000789901">
    <property type="component" value="Unassembled WGS sequence"/>
</dbReference>
<dbReference type="EMBL" id="CAJVQB010009175">
    <property type="protein sequence ID" value="CAG8727457.1"/>
    <property type="molecule type" value="Genomic_DNA"/>
</dbReference>
<proteinExistence type="predicted"/>
<evidence type="ECO:0000313" key="3">
    <source>
        <dbReference type="Proteomes" id="UP000789901"/>
    </source>
</evidence>
<evidence type="ECO:0000313" key="2">
    <source>
        <dbReference type="EMBL" id="CAG8727457.1"/>
    </source>
</evidence>
<gene>
    <name evidence="2" type="ORF">GMARGA_LOCUS14059</name>
</gene>
<reference evidence="2 3" key="1">
    <citation type="submission" date="2021-06" db="EMBL/GenBank/DDBJ databases">
        <authorList>
            <person name="Kallberg Y."/>
            <person name="Tangrot J."/>
            <person name="Rosling A."/>
        </authorList>
    </citation>
    <scope>NUCLEOTIDE SEQUENCE [LARGE SCALE GENOMIC DNA]</scope>
    <source>
        <strain evidence="2 3">120-4 pot B 10/14</strain>
    </source>
</reference>
<accession>A0ABN7V5F6</accession>
<feature type="compositionally biased region" description="Acidic residues" evidence="1">
    <location>
        <begin position="238"/>
        <end position="273"/>
    </location>
</feature>
<comment type="caution">
    <text evidence="2">The sequence shown here is derived from an EMBL/GenBank/DDBJ whole genome shotgun (WGS) entry which is preliminary data.</text>
</comment>